<dbReference type="InterPro" id="IPR051327">
    <property type="entry name" value="MATE_MepA_subfamily"/>
</dbReference>
<name>A0A1G8T6T5_9FLAO</name>
<dbReference type="GO" id="GO:0046677">
    <property type="term" value="P:response to antibiotic"/>
    <property type="evidence" value="ECO:0007669"/>
    <property type="project" value="UniProtKB-KW"/>
</dbReference>
<keyword evidence="4" id="KW-0813">Transport</keyword>
<feature type="transmembrane region" description="Helical" evidence="10">
    <location>
        <begin position="414"/>
        <end position="437"/>
    </location>
</feature>
<evidence type="ECO:0000256" key="7">
    <source>
        <dbReference type="ARBA" id="ARBA00022989"/>
    </source>
</evidence>
<dbReference type="EMBL" id="FNEZ01000001">
    <property type="protein sequence ID" value="SDJ36380.1"/>
    <property type="molecule type" value="Genomic_DNA"/>
</dbReference>
<feature type="transmembrane region" description="Helical" evidence="10">
    <location>
        <begin position="323"/>
        <end position="342"/>
    </location>
</feature>
<feature type="transmembrane region" description="Helical" evidence="10">
    <location>
        <begin position="95"/>
        <end position="117"/>
    </location>
</feature>
<gene>
    <name evidence="11" type="ORF">SAMN04487935_0822</name>
</gene>
<reference evidence="11 12" key="1">
    <citation type="submission" date="2016-10" db="EMBL/GenBank/DDBJ databases">
        <authorList>
            <person name="de Groot N.N."/>
        </authorList>
    </citation>
    <scope>NUCLEOTIDE SEQUENCE [LARGE SCALE GENOMIC DNA]</scope>
    <source>
        <strain evidence="11 12">CGMCC 1.10076</strain>
    </source>
</reference>
<proteinExistence type="inferred from homology"/>
<evidence type="ECO:0000256" key="1">
    <source>
        <dbReference type="ARBA" id="ARBA00004651"/>
    </source>
</evidence>
<dbReference type="CDD" id="cd13143">
    <property type="entry name" value="MATE_MepA_like"/>
    <property type="match status" value="1"/>
</dbReference>
<feature type="transmembrane region" description="Helical" evidence="10">
    <location>
        <begin position="389"/>
        <end position="408"/>
    </location>
</feature>
<evidence type="ECO:0000256" key="4">
    <source>
        <dbReference type="ARBA" id="ARBA00022448"/>
    </source>
</evidence>
<sequence>MNTAPEEEFGTKDIRKLLIKQAVPAAVGILFMTVNILIDAIFVGRWIGSLAIAALTVITPVVFIITSIGLAIGIGGSSVISRALGKNDRETALSAFAHQITMVFVLSMVIMLAGFFFSDQMLALFGAKGNIIEPARLFLLPILASAPFMGFIIMGSSVMRAEDKSKFAMVAIIIAAVANIALDILLIKVFDLGIPGAAFATAASYFISFLYILWFFRFKSSMKLQWKHFKLKPKLLSEISGLSLTTFSRQSVISILSILLNHVLYAHGGEHSVTIYGIISRLLMFALFPVSGIAEGFLPIAGFNYGAKKMERVRESIKISIKYAAIIAIVIYSIILVFAHQIVTVFTDDATIIRDTPNALRWVFAASPVIAVQLIGSAYFQAAGQALKALLLTLTKQGFFLIPLILILPHYFGIFGVWVSFPIADILATSVTGSFLLKEMNTKLKSS</sequence>
<comment type="subcellular location">
    <subcellularLocation>
        <location evidence="1">Cell membrane</location>
        <topology evidence="1">Multi-pass membrane protein</topology>
    </subcellularLocation>
</comment>
<dbReference type="InterPro" id="IPR048279">
    <property type="entry name" value="MdtK-like"/>
</dbReference>
<evidence type="ECO:0000256" key="10">
    <source>
        <dbReference type="SAM" id="Phobius"/>
    </source>
</evidence>
<keyword evidence="9" id="KW-0046">Antibiotic resistance</keyword>
<evidence type="ECO:0000256" key="6">
    <source>
        <dbReference type="ARBA" id="ARBA00022692"/>
    </source>
</evidence>
<feature type="transmembrane region" description="Helical" evidence="10">
    <location>
        <begin position="235"/>
        <end position="258"/>
    </location>
</feature>
<evidence type="ECO:0000256" key="5">
    <source>
        <dbReference type="ARBA" id="ARBA00022475"/>
    </source>
</evidence>
<dbReference type="PANTHER" id="PTHR43823">
    <property type="entry name" value="SPORULATION PROTEIN YKVU"/>
    <property type="match status" value="1"/>
</dbReference>
<dbReference type="NCBIfam" id="TIGR00797">
    <property type="entry name" value="matE"/>
    <property type="match status" value="1"/>
</dbReference>
<accession>A0A1G8T6T5</accession>
<dbReference type="GO" id="GO:0005886">
    <property type="term" value="C:plasma membrane"/>
    <property type="evidence" value="ECO:0007669"/>
    <property type="project" value="UniProtKB-SubCell"/>
</dbReference>
<dbReference type="OrthoDB" id="9811110at2"/>
<feature type="transmembrane region" description="Helical" evidence="10">
    <location>
        <begin position="137"/>
        <end position="155"/>
    </location>
</feature>
<dbReference type="Proteomes" id="UP000199580">
    <property type="component" value="Unassembled WGS sequence"/>
</dbReference>
<protein>
    <recommendedName>
        <fullName evidence="3">Multidrug export protein MepA</fullName>
    </recommendedName>
</protein>
<feature type="transmembrane region" description="Helical" evidence="10">
    <location>
        <begin position="278"/>
        <end position="303"/>
    </location>
</feature>
<evidence type="ECO:0000256" key="9">
    <source>
        <dbReference type="ARBA" id="ARBA00023251"/>
    </source>
</evidence>
<evidence type="ECO:0000256" key="2">
    <source>
        <dbReference type="ARBA" id="ARBA00008417"/>
    </source>
</evidence>
<dbReference type="STRING" id="1128970.SAMN04487935_0822"/>
<feature type="transmembrane region" description="Helical" evidence="10">
    <location>
        <begin position="193"/>
        <end position="214"/>
    </location>
</feature>
<keyword evidence="8 10" id="KW-0472">Membrane</keyword>
<evidence type="ECO:0000313" key="11">
    <source>
        <dbReference type="EMBL" id="SDJ36380.1"/>
    </source>
</evidence>
<keyword evidence="6 10" id="KW-0812">Transmembrane</keyword>
<dbReference type="PIRSF" id="PIRSF006603">
    <property type="entry name" value="DinF"/>
    <property type="match status" value="1"/>
</dbReference>
<dbReference type="GO" id="GO:0042910">
    <property type="term" value="F:xenobiotic transmembrane transporter activity"/>
    <property type="evidence" value="ECO:0007669"/>
    <property type="project" value="InterPro"/>
</dbReference>
<dbReference type="Pfam" id="PF01554">
    <property type="entry name" value="MatE"/>
    <property type="match status" value="2"/>
</dbReference>
<feature type="transmembrane region" description="Helical" evidence="10">
    <location>
        <begin position="167"/>
        <end position="187"/>
    </location>
</feature>
<keyword evidence="5" id="KW-1003">Cell membrane</keyword>
<keyword evidence="7 10" id="KW-1133">Transmembrane helix</keyword>
<evidence type="ECO:0000313" key="12">
    <source>
        <dbReference type="Proteomes" id="UP000199580"/>
    </source>
</evidence>
<evidence type="ECO:0000256" key="8">
    <source>
        <dbReference type="ARBA" id="ARBA00023136"/>
    </source>
</evidence>
<dbReference type="GO" id="GO:0015297">
    <property type="term" value="F:antiporter activity"/>
    <property type="evidence" value="ECO:0007669"/>
    <property type="project" value="InterPro"/>
</dbReference>
<dbReference type="InterPro" id="IPR045070">
    <property type="entry name" value="MATE_MepA-like"/>
</dbReference>
<feature type="transmembrane region" description="Helical" evidence="10">
    <location>
        <begin position="362"/>
        <end position="382"/>
    </location>
</feature>
<evidence type="ECO:0000256" key="3">
    <source>
        <dbReference type="ARBA" id="ARBA00022106"/>
    </source>
</evidence>
<keyword evidence="12" id="KW-1185">Reference proteome</keyword>
<comment type="similarity">
    <text evidence="2">Belongs to the multi antimicrobial extrusion (MATE) (TC 2.A.66.1) family. MepA subfamily.</text>
</comment>
<dbReference type="PANTHER" id="PTHR43823:SF3">
    <property type="entry name" value="MULTIDRUG EXPORT PROTEIN MEPA"/>
    <property type="match status" value="1"/>
</dbReference>
<dbReference type="AlphaFoldDB" id="A0A1G8T6T5"/>
<dbReference type="RefSeq" id="WP_091392042.1">
    <property type="nucleotide sequence ID" value="NZ_BKAI01000002.1"/>
</dbReference>
<dbReference type="InterPro" id="IPR002528">
    <property type="entry name" value="MATE_fam"/>
</dbReference>
<organism evidence="11 12">
    <name type="scientific">Flavobacterium noncentrifugens</name>
    <dbReference type="NCBI Taxonomy" id="1128970"/>
    <lineage>
        <taxon>Bacteria</taxon>
        <taxon>Pseudomonadati</taxon>
        <taxon>Bacteroidota</taxon>
        <taxon>Flavobacteriia</taxon>
        <taxon>Flavobacteriales</taxon>
        <taxon>Flavobacteriaceae</taxon>
        <taxon>Flavobacterium</taxon>
    </lineage>
</organism>
<feature type="transmembrane region" description="Helical" evidence="10">
    <location>
        <begin position="50"/>
        <end position="74"/>
    </location>
</feature>
<feature type="transmembrane region" description="Helical" evidence="10">
    <location>
        <begin position="22"/>
        <end position="44"/>
    </location>
</feature>